<dbReference type="Pfam" id="PF25390">
    <property type="entry name" value="WD40_RLD"/>
    <property type="match status" value="1"/>
</dbReference>
<dbReference type="PANTHER" id="PTHR22870:SF408">
    <property type="entry name" value="OS09G0560450 PROTEIN"/>
    <property type="match status" value="1"/>
</dbReference>
<dbReference type="AlphaFoldDB" id="I3DUW1"/>
<comment type="caution">
    <text evidence="3">The sequence shown here is derived from an EMBL/GenBank/DDBJ whole genome shotgun (WGS) entry which is preliminary data.</text>
</comment>
<dbReference type="PRINTS" id="PR00633">
    <property type="entry name" value="RCCNDNSATION"/>
</dbReference>
<dbReference type="InterPro" id="IPR000408">
    <property type="entry name" value="Reg_chr_condens"/>
</dbReference>
<dbReference type="eggNOG" id="COG5184">
    <property type="taxonomic scope" value="Bacteria"/>
</dbReference>
<dbReference type="EMBL" id="AFEU01000003">
    <property type="protein sequence ID" value="EIJ78032.1"/>
    <property type="molecule type" value="Genomic_DNA"/>
</dbReference>
<reference evidence="3 4" key="1">
    <citation type="journal article" date="2012" name="Appl. Environ. Microbiol.">
        <title>Genome Sequence of Thermotolerant Bacillus methanolicus: Features and Regulation Related to Methylotrophy and Production of L-Lysine and L-Glutamate from Methanol.</title>
        <authorList>
            <person name="Heggeset T.M."/>
            <person name="Krog A."/>
            <person name="Balzer S."/>
            <person name="Wentzel A."/>
            <person name="Ellingsen T.E."/>
            <person name="Brautaset T."/>
        </authorList>
    </citation>
    <scope>NUCLEOTIDE SEQUENCE [LARGE SCALE GENOMIC DNA]</scope>
    <source>
        <strain evidence="3 4">PB1</strain>
    </source>
</reference>
<accession>I3DUW1</accession>
<sequence length="641" mass="66619">MTTFSWGNNEFGQLGDGTNIDSNVPVSVNGSTNSIAITGGIFHSLSVLSDGLVCAWGANYSGQLGDGTLNDSNIPEIVTALTNAIEVAAGVFHSLALLSNSTVRAWGDNFAGQLGDGTFNSSTVPVSVIGLTNAIAISAGLNHSLALLNDGTVRAWGGNFFGQLGNGTDITSNAPVIILGLSNVVAVSAGGEHSLALLYDGTVCAWGANYSGQLGDGTNTDRSIPVQVKGIGGSGVLNNVIAISAGEFHSLALLNDGTVLAWGNNDYGQLGDGTNTESNVPVQVKGTGGYGVLNNVAAIAAGGFHSLALLNDGTVLAWGNNESGQLGDGSNSDSDIPVTVSGLTNSNTIAGGGDHSLDIQLPPPPPPPTIICPADIIQLNDPGLSGAIVDFPPPSVSDQCPDGFTVFCTPPSGSFFPMGTTTVKCTVTDQCGGFATCSFNVTVKDFIVECFLSDSKGNPLNPLGEGSILCSEIGDRKDVIVSLPNREPITLQKVNILKSGFVVVEVISRNMSKKTLPIPFHVIEALLLCAPVGTSVHCKITDFVCEARIIRDTNQNFQQLDLFISICQSVHTEAEVKLEVKGKLCVPRKEITTSLSEPIPHPVEGAVPSVHCIRTSKVYDWVTFPVNIKLRLGSDQVKFIC</sequence>
<dbReference type="Proteomes" id="UP000010523">
    <property type="component" value="Unassembled WGS sequence"/>
</dbReference>
<evidence type="ECO:0000313" key="4">
    <source>
        <dbReference type="Proteomes" id="UP000010523"/>
    </source>
</evidence>
<gene>
    <name evidence="3" type="ORF">PB1_10719</name>
</gene>
<evidence type="ECO:0000256" key="1">
    <source>
        <dbReference type="ARBA" id="ARBA00022737"/>
    </source>
</evidence>
<name>I3DUW1_BACMT</name>
<dbReference type="PANTHER" id="PTHR22870">
    <property type="entry name" value="REGULATOR OF CHROMOSOME CONDENSATION"/>
    <property type="match status" value="1"/>
</dbReference>
<organism evidence="3 4">
    <name type="scientific">Bacillus methanolicus PB1</name>
    <dbReference type="NCBI Taxonomy" id="997296"/>
    <lineage>
        <taxon>Bacteria</taxon>
        <taxon>Bacillati</taxon>
        <taxon>Bacillota</taxon>
        <taxon>Bacilli</taxon>
        <taxon>Bacillales</taxon>
        <taxon>Bacillaceae</taxon>
        <taxon>Bacillus</taxon>
    </lineage>
</organism>
<dbReference type="InterPro" id="IPR058923">
    <property type="entry name" value="RCC1-like_dom"/>
</dbReference>
<dbReference type="InterPro" id="IPR051210">
    <property type="entry name" value="Ub_ligase/GEF_domain"/>
</dbReference>
<proteinExistence type="predicted"/>
<evidence type="ECO:0000313" key="3">
    <source>
        <dbReference type="EMBL" id="EIJ78032.1"/>
    </source>
</evidence>
<keyword evidence="1" id="KW-0677">Repeat</keyword>
<keyword evidence="4" id="KW-1185">Reference proteome</keyword>
<evidence type="ECO:0000259" key="2">
    <source>
        <dbReference type="PROSITE" id="PS50825"/>
    </source>
</evidence>
<dbReference type="PROSITE" id="PS00626">
    <property type="entry name" value="RCC1_2"/>
    <property type="match status" value="6"/>
</dbReference>
<dbReference type="Gene3D" id="2.130.10.30">
    <property type="entry name" value="Regulator of chromosome condensation 1/beta-lactamase-inhibitor protein II"/>
    <property type="match status" value="2"/>
</dbReference>
<dbReference type="InterPro" id="IPR003410">
    <property type="entry name" value="HYR_dom"/>
</dbReference>
<dbReference type="RefSeq" id="WP_004436192.1">
    <property type="nucleotide sequence ID" value="NZ_AFEU01000003.1"/>
</dbReference>
<dbReference type="PROSITE" id="PS50825">
    <property type="entry name" value="HYR"/>
    <property type="match status" value="1"/>
</dbReference>
<dbReference type="PROSITE" id="PS50012">
    <property type="entry name" value="RCC1_3"/>
    <property type="match status" value="7"/>
</dbReference>
<protein>
    <submittedName>
        <fullName evidence="3">Regulator of chromosome condensation-like protein</fullName>
    </submittedName>
</protein>
<dbReference type="InterPro" id="IPR009091">
    <property type="entry name" value="RCC1/BLIP-II"/>
</dbReference>
<dbReference type="eggNOG" id="COG4935">
    <property type="taxonomic scope" value="Bacteria"/>
</dbReference>
<dbReference type="Pfam" id="PF02494">
    <property type="entry name" value="HYR"/>
    <property type="match status" value="1"/>
</dbReference>
<dbReference type="OrthoDB" id="27389at2"/>
<dbReference type="SUPFAM" id="SSF50985">
    <property type="entry name" value="RCC1/BLIP-II"/>
    <property type="match status" value="2"/>
</dbReference>
<dbReference type="PATRIC" id="fig|997296.3.peg.2251"/>
<feature type="domain" description="HYR" evidence="2">
    <location>
        <begin position="362"/>
        <end position="445"/>
    </location>
</feature>
<dbReference type="STRING" id="997296.PB1_10719"/>